<name>A0A5C3N1C7_9AGAM</name>
<keyword evidence="4" id="KW-1185">Reference proteome</keyword>
<feature type="compositionally biased region" description="Pro residues" evidence="1">
    <location>
        <begin position="193"/>
        <end position="208"/>
    </location>
</feature>
<feature type="compositionally biased region" description="Polar residues" evidence="1">
    <location>
        <begin position="1"/>
        <end position="12"/>
    </location>
</feature>
<feature type="compositionally biased region" description="Low complexity" evidence="1">
    <location>
        <begin position="501"/>
        <end position="510"/>
    </location>
</feature>
<feature type="compositionally biased region" description="Low complexity" evidence="1">
    <location>
        <begin position="525"/>
        <end position="534"/>
    </location>
</feature>
<feature type="compositionally biased region" description="Low complexity" evidence="1">
    <location>
        <begin position="946"/>
        <end position="976"/>
    </location>
</feature>
<dbReference type="AlphaFoldDB" id="A0A5C3N1C7"/>
<feature type="compositionally biased region" description="Low complexity" evidence="1">
    <location>
        <begin position="117"/>
        <end position="131"/>
    </location>
</feature>
<reference evidence="3 4" key="1">
    <citation type="journal article" date="2019" name="Nat. Ecol. Evol.">
        <title>Megaphylogeny resolves global patterns of mushroom evolution.</title>
        <authorList>
            <person name="Varga T."/>
            <person name="Krizsan K."/>
            <person name="Foldi C."/>
            <person name="Dima B."/>
            <person name="Sanchez-Garcia M."/>
            <person name="Sanchez-Ramirez S."/>
            <person name="Szollosi G.J."/>
            <person name="Szarkandi J.G."/>
            <person name="Papp V."/>
            <person name="Albert L."/>
            <person name="Andreopoulos W."/>
            <person name="Angelini C."/>
            <person name="Antonin V."/>
            <person name="Barry K.W."/>
            <person name="Bougher N.L."/>
            <person name="Buchanan P."/>
            <person name="Buyck B."/>
            <person name="Bense V."/>
            <person name="Catcheside P."/>
            <person name="Chovatia M."/>
            <person name="Cooper J."/>
            <person name="Damon W."/>
            <person name="Desjardin D."/>
            <person name="Finy P."/>
            <person name="Geml J."/>
            <person name="Haridas S."/>
            <person name="Hughes K."/>
            <person name="Justo A."/>
            <person name="Karasinski D."/>
            <person name="Kautmanova I."/>
            <person name="Kiss B."/>
            <person name="Kocsube S."/>
            <person name="Kotiranta H."/>
            <person name="LaButti K.M."/>
            <person name="Lechner B.E."/>
            <person name="Liimatainen K."/>
            <person name="Lipzen A."/>
            <person name="Lukacs Z."/>
            <person name="Mihaltcheva S."/>
            <person name="Morgado L.N."/>
            <person name="Niskanen T."/>
            <person name="Noordeloos M.E."/>
            <person name="Ohm R.A."/>
            <person name="Ortiz-Santana B."/>
            <person name="Ovrebo C."/>
            <person name="Racz N."/>
            <person name="Riley R."/>
            <person name="Savchenko A."/>
            <person name="Shiryaev A."/>
            <person name="Soop K."/>
            <person name="Spirin V."/>
            <person name="Szebenyi C."/>
            <person name="Tomsovsky M."/>
            <person name="Tulloss R.E."/>
            <person name="Uehling J."/>
            <person name="Grigoriev I.V."/>
            <person name="Vagvolgyi C."/>
            <person name="Papp T."/>
            <person name="Martin F.M."/>
            <person name="Miettinen O."/>
            <person name="Hibbett D.S."/>
            <person name="Nagy L.G."/>
        </authorList>
    </citation>
    <scope>NUCLEOTIDE SEQUENCE [LARGE SCALE GENOMIC DNA]</scope>
    <source>
        <strain evidence="3 4">OMC1185</strain>
    </source>
</reference>
<dbReference type="OrthoDB" id="515401at2759"/>
<feature type="compositionally biased region" description="Polar residues" evidence="1">
    <location>
        <begin position="232"/>
        <end position="241"/>
    </location>
</feature>
<evidence type="ECO:0000313" key="4">
    <source>
        <dbReference type="Proteomes" id="UP000305948"/>
    </source>
</evidence>
<feature type="compositionally biased region" description="Low complexity" evidence="1">
    <location>
        <begin position="541"/>
        <end position="574"/>
    </location>
</feature>
<feature type="compositionally biased region" description="Polar residues" evidence="1">
    <location>
        <begin position="132"/>
        <end position="150"/>
    </location>
</feature>
<evidence type="ECO:0000256" key="1">
    <source>
        <dbReference type="SAM" id="MobiDB-lite"/>
    </source>
</evidence>
<feature type="compositionally biased region" description="Basic and acidic residues" evidence="1">
    <location>
        <begin position="641"/>
        <end position="651"/>
    </location>
</feature>
<feature type="region of interest" description="Disordered" evidence="1">
    <location>
        <begin position="801"/>
        <end position="892"/>
    </location>
</feature>
<feature type="region of interest" description="Disordered" evidence="1">
    <location>
        <begin position="641"/>
        <end position="660"/>
    </location>
</feature>
<dbReference type="EMBL" id="ML213515">
    <property type="protein sequence ID" value="TFK49848.1"/>
    <property type="molecule type" value="Genomic_DNA"/>
</dbReference>
<organism evidence="3 4">
    <name type="scientific">Heliocybe sulcata</name>
    <dbReference type="NCBI Taxonomy" id="5364"/>
    <lineage>
        <taxon>Eukaryota</taxon>
        <taxon>Fungi</taxon>
        <taxon>Dikarya</taxon>
        <taxon>Basidiomycota</taxon>
        <taxon>Agaricomycotina</taxon>
        <taxon>Agaricomycetes</taxon>
        <taxon>Gloeophyllales</taxon>
        <taxon>Gloeophyllaceae</taxon>
        <taxon>Heliocybe</taxon>
    </lineage>
</organism>
<evidence type="ECO:0000313" key="3">
    <source>
        <dbReference type="EMBL" id="TFK49848.1"/>
    </source>
</evidence>
<feature type="compositionally biased region" description="Basic and acidic residues" evidence="1">
    <location>
        <begin position="252"/>
        <end position="264"/>
    </location>
</feature>
<feature type="compositionally biased region" description="Polar residues" evidence="1">
    <location>
        <begin position="463"/>
        <end position="474"/>
    </location>
</feature>
<sequence>MAATQSSLPSTPSDCSVASSRASSHLAVFTDIEEKEASQTTPLLTPKAPPTPSSPTGRHRSPSPQPPSSVVSSSHLSVTDIPPMRTRRSSSSVGKIICDLLPEKLVVPHSPSPQRTPSSEDAPSASPSSSAQRTPLAQGTPTAGVPSTNVRRAAVPVIQTSGTEVSPPSTITTTASTPQASGLFPRVVIVNPTPHPTPPATPQMPANPAPFVLPHTSTTLLPPAHPLARAINPSQLKSEATVTAPEPVPAKANEETLKASDRRRFFLHSESPDQDSPERPSASPASDETAFEDIGEEDVVESGSVMSHSSVASAVSSRSRQSHARESATSRRGAGAGAKGRKGKEAVRHAPQRPTLHRMHTAGGARTGHLTVTKRSQSAANVQQMIGMERTKSAGSGAAKAPAAVERTKSAGVKVKSPTTPNMPATSARSEEGGSGKGKGKAVPEEAVRNSPTNGRAKFMVGSASSNGTDSVVGNASPVGQAHVFSGVQLGAGSDGNPRDAQSAAPSPSRAAPPPPSQPAPAPKPVAQVVPPSQTQSRPESSAQPQKTQTAAPAQPSTAAKQSSSSPQQQPTSQRRGLIISTSSEYETTDSEGEEDDSWESEEVSDHPPARAQNHRYVDQNKRTAAISAATREQIRIQEAAREAQRQRDMFAKLPKRSYSNLQRTQSGLLSQLLNPDPTIFPPEHPYRRSTEDVAAKARGFSMTSLGMTPARAVAPAPKLQTSKSSASIAEAAPVQAQAQVTVPHAGPSNRQHHHQQPPQGNGAYRPKGMPKEEELEYDTDSDEEDGENGIQVSTSLAQQKLAALVGPHRRTSSGQQQQQQQRQPAPQPSRPPVPPNVANRQLPERPPPPPAASRVQTDPNPSRPDRPVLSTVHTAPIPLNHPYNLPAPPAPMTPRTTRRKMLATELSESLRRNLLWERQVSLVPRRGGGLLGGGLRPLTSTTPRQVQAQAQPLMQQQQQQQQAGGNGQQAQHGQGSRPLRSREEEREERRRQAMARNRSWADDYHYSGW</sequence>
<feature type="compositionally biased region" description="Low complexity" evidence="1">
    <location>
        <begin position="816"/>
        <end position="825"/>
    </location>
</feature>
<feature type="compositionally biased region" description="Pro residues" evidence="1">
    <location>
        <begin position="511"/>
        <end position="524"/>
    </location>
</feature>
<feature type="compositionally biased region" description="Low complexity" evidence="1">
    <location>
        <begin position="68"/>
        <end position="78"/>
    </location>
</feature>
<accession>A0A5C3N1C7</accession>
<feature type="region of interest" description="Disordered" evidence="1">
    <location>
        <begin position="672"/>
        <end position="693"/>
    </location>
</feature>
<feature type="compositionally biased region" description="Basic and acidic residues" evidence="1">
    <location>
        <begin position="1000"/>
        <end position="1010"/>
    </location>
</feature>
<feature type="compositionally biased region" description="Low complexity" evidence="1">
    <location>
        <begin position="727"/>
        <end position="746"/>
    </location>
</feature>
<feature type="region of interest" description="Disordered" evidence="1">
    <location>
        <begin position="1"/>
        <end position="622"/>
    </location>
</feature>
<proteinExistence type="predicted"/>
<feature type="compositionally biased region" description="Acidic residues" evidence="1">
    <location>
        <begin position="289"/>
        <end position="300"/>
    </location>
</feature>
<feature type="compositionally biased region" description="Polar residues" evidence="1">
    <location>
        <begin position="417"/>
        <end position="428"/>
    </location>
</feature>
<evidence type="ECO:0000259" key="2">
    <source>
        <dbReference type="Pfam" id="PF11702"/>
    </source>
</evidence>
<dbReference type="Proteomes" id="UP000305948">
    <property type="component" value="Unassembled WGS sequence"/>
</dbReference>
<gene>
    <name evidence="3" type="ORF">OE88DRAFT_1736811</name>
</gene>
<feature type="domain" description="DUF3295" evidence="2">
    <location>
        <begin position="890"/>
        <end position="920"/>
    </location>
</feature>
<feature type="compositionally biased region" description="Basic and acidic residues" evidence="1">
    <location>
        <begin position="981"/>
        <end position="992"/>
    </location>
</feature>
<feature type="region of interest" description="Disordered" evidence="1">
    <location>
        <begin position="929"/>
        <end position="1010"/>
    </location>
</feature>
<dbReference type="InterPro" id="IPR021711">
    <property type="entry name" value="DUF3295"/>
</dbReference>
<protein>
    <recommendedName>
        <fullName evidence="2">DUF3295 domain-containing protein</fullName>
    </recommendedName>
</protein>
<feature type="compositionally biased region" description="Pro residues" evidence="1">
    <location>
        <begin position="826"/>
        <end position="836"/>
    </location>
</feature>
<feature type="compositionally biased region" description="Low complexity" evidence="1">
    <location>
        <begin position="166"/>
        <end position="178"/>
    </location>
</feature>
<feature type="compositionally biased region" description="Low complexity" evidence="1">
    <location>
        <begin position="393"/>
        <end position="404"/>
    </location>
</feature>
<feature type="compositionally biased region" description="Low complexity" evidence="1">
    <location>
        <begin position="301"/>
        <end position="319"/>
    </location>
</feature>
<feature type="compositionally biased region" description="Polar residues" evidence="1">
    <location>
        <begin position="373"/>
        <end position="384"/>
    </location>
</feature>
<dbReference type="STRING" id="5364.A0A5C3N1C7"/>
<feature type="compositionally biased region" description="Acidic residues" evidence="1">
    <location>
        <begin position="587"/>
        <end position="603"/>
    </location>
</feature>
<feature type="region of interest" description="Disordered" evidence="1">
    <location>
        <begin position="712"/>
        <end position="789"/>
    </location>
</feature>
<dbReference type="Pfam" id="PF11702">
    <property type="entry name" value="DUF3295"/>
    <property type="match status" value="1"/>
</dbReference>
<feature type="compositionally biased region" description="Low complexity" evidence="1">
    <location>
        <begin position="13"/>
        <end position="27"/>
    </location>
</feature>
<feature type="compositionally biased region" description="Acidic residues" evidence="1">
    <location>
        <begin position="774"/>
        <end position="788"/>
    </location>
</feature>